<dbReference type="InterPro" id="IPR019885">
    <property type="entry name" value="Tscrpt_reg_HTH_AsnC-type_CS"/>
</dbReference>
<dbReference type="InterPro" id="IPR036388">
    <property type="entry name" value="WH-like_DNA-bd_sf"/>
</dbReference>
<dbReference type="PANTHER" id="PTHR30154:SF0">
    <property type="entry name" value="LEUCINE-RESPONSIVE REGULATORY PROTEIN"/>
    <property type="match status" value="1"/>
</dbReference>
<dbReference type="InterPro" id="IPR019888">
    <property type="entry name" value="Tscrpt_reg_AsnC-like"/>
</dbReference>
<dbReference type="PANTHER" id="PTHR30154">
    <property type="entry name" value="LEUCINE-RESPONSIVE REGULATORY PROTEIN"/>
    <property type="match status" value="1"/>
</dbReference>
<dbReference type="Pfam" id="PF13412">
    <property type="entry name" value="HTH_24"/>
    <property type="match status" value="1"/>
</dbReference>
<dbReference type="FunFam" id="1.10.10.10:FF:000186">
    <property type="entry name" value="AsnC family transcriptional regulator"/>
    <property type="match status" value="1"/>
</dbReference>
<dbReference type="SUPFAM" id="SSF54909">
    <property type="entry name" value="Dimeric alpha+beta barrel"/>
    <property type="match status" value="1"/>
</dbReference>
<dbReference type="EMBL" id="QGTJ01000013">
    <property type="protein sequence ID" value="PWV58913.1"/>
    <property type="molecule type" value="Genomic_DNA"/>
</dbReference>
<feature type="domain" description="HTH asnC-type" evidence="6">
    <location>
        <begin position="6"/>
        <end position="67"/>
    </location>
</feature>
<keyword evidence="2" id="KW-0238">DNA-binding</keyword>
<dbReference type="InterPro" id="IPR011008">
    <property type="entry name" value="Dimeric_a/b-barrel"/>
</dbReference>
<dbReference type="AlphaFoldDB" id="A0A317MQM8"/>
<dbReference type="CDD" id="cd00090">
    <property type="entry name" value="HTH_ARSR"/>
    <property type="match status" value="1"/>
</dbReference>
<accession>A0A317MQM8</accession>
<keyword evidence="8" id="KW-1185">Reference proteome</keyword>
<keyword evidence="4" id="KW-0804">Transcription</keyword>
<keyword evidence="1" id="KW-0805">Transcription regulation</keyword>
<evidence type="ECO:0000256" key="5">
    <source>
        <dbReference type="ARBA" id="ARBA00039227"/>
    </source>
</evidence>
<dbReference type="Pfam" id="PF01037">
    <property type="entry name" value="AsnC_trans_reg"/>
    <property type="match status" value="1"/>
</dbReference>
<sequence>MKTRPLDRIDRQILRILQQDGRIANVDLAARVNLSPPPCLERVRRLEREGYILGYRAELDPERLGCSLLIYVTITLDRTTTDVFTRFAGAINEIPEVLECNMVAGGFDYIIKLRCADMAAYRSLLGDCLATLPGVLQTHTYVVMDEVRRDGALPLD</sequence>
<dbReference type="Gene3D" id="3.30.70.920">
    <property type="match status" value="1"/>
</dbReference>
<dbReference type="GO" id="GO:0043200">
    <property type="term" value="P:response to amino acid"/>
    <property type="evidence" value="ECO:0007669"/>
    <property type="project" value="TreeGrafter"/>
</dbReference>
<dbReference type="GO" id="GO:0005829">
    <property type="term" value="C:cytosol"/>
    <property type="evidence" value="ECO:0007669"/>
    <property type="project" value="TreeGrafter"/>
</dbReference>
<evidence type="ECO:0000313" key="7">
    <source>
        <dbReference type="EMBL" id="PWV58913.1"/>
    </source>
</evidence>
<proteinExistence type="predicted"/>
<dbReference type="Proteomes" id="UP000246569">
    <property type="component" value="Unassembled WGS sequence"/>
</dbReference>
<dbReference type="InterPro" id="IPR019887">
    <property type="entry name" value="Tscrpt_reg_AsnC/Lrp_C"/>
</dbReference>
<dbReference type="PROSITE" id="PS00519">
    <property type="entry name" value="HTH_ASNC_1"/>
    <property type="match status" value="1"/>
</dbReference>
<dbReference type="GO" id="GO:0006355">
    <property type="term" value="P:regulation of DNA-templated transcription"/>
    <property type="evidence" value="ECO:0007669"/>
    <property type="project" value="UniProtKB-ARBA"/>
</dbReference>
<dbReference type="InterPro" id="IPR036390">
    <property type="entry name" value="WH_DNA-bd_sf"/>
</dbReference>
<dbReference type="GO" id="GO:0043565">
    <property type="term" value="F:sequence-specific DNA binding"/>
    <property type="evidence" value="ECO:0007669"/>
    <property type="project" value="InterPro"/>
</dbReference>
<dbReference type="SUPFAM" id="SSF46785">
    <property type="entry name" value="Winged helix' DNA-binding domain"/>
    <property type="match status" value="1"/>
</dbReference>
<gene>
    <name evidence="7" type="ORF">C7443_11394</name>
</gene>
<dbReference type="SMART" id="SM00344">
    <property type="entry name" value="HTH_ASNC"/>
    <property type="match status" value="1"/>
</dbReference>
<evidence type="ECO:0000256" key="4">
    <source>
        <dbReference type="ARBA" id="ARBA00023163"/>
    </source>
</evidence>
<evidence type="ECO:0000259" key="6">
    <source>
        <dbReference type="PROSITE" id="PS50956"/>
    </source>
</evidence>
<dbReference type="InterPro" id="IPR000485">
    <property type="entry name" value="AsnC-type_HTH_dom"/>
</dbReference>
<dbReference type="InterPro" id="IPR011991">
    <property type="entry name" value="ArsR-like_HTH"/>
</dbReference>
<keyword evidence="3" id="KW-0010">Activator</keyword>
<evidence type="ECO:0000256" key="1">
    <source>
        <dbReference type="ARBA" id="ARBA00023015"/>
    </source>
</evidence>
<dbReference type="PRINTS" id="PR00033">
    <property type="entry name" value="HTHASNC"/>
</dbReference>
<evidence type="ECO:0000256" key="3">
    <source>
        <dbReference type="ARBA" id="ARBA00023159"/>
    </source>
</evidence>
<protein>
    <recommendedName>
        <fullName evidence="5">Leucine-responsive regulatory protein</fullName>
    </recommendedName>
</protein>
<dbReference type="RefSeq" id="WP_110020169.1">
    <property type="nucleotide sequence ID" value="NZ_QGTJ01000013.1"/>
</dbReference>
<evidence type="ECO:0000313" key="8">
    <source>
        <dbReference type="Proteomes" id="UP000246569"/>
    </source>
</evidence>
<name>A0A317MQM8_9GAMM</name>
<dbReference type="OrthoDB" id="166264at2"/>
<dbReference type="PROSITE" id="PS50956">
    <property type="entry name" value="HTH_ASNC_2"/>
    <property type="match status" value="1"/>
</dbReference>
<dbReference type="Gene3D" id="1.10.10.10">
    <property type="entry name" value="Winged helix-like DNA-binding domain superfamily/Winged helix DNA-binding domain"/>
    <property type="match status" value="1"/>
</dbReference>
<evidence type="ECO:0000256" key="2">
    <source>
        <dbReference type="ARBA" id="ARBA00023125"/>
    </source>
</evidence>
<organism evidence="7 8">
    <name type="scientific">Plasticicumulans acidivorans</name>
    <dbReference type="NCBI Taxonomy" id="886464"/>
    <lineage>
        <taxon>Bacteria</taxon>
        <taxon>Pseudomonadati</taxon>
        <taxon>Pseudomonadota</taxon>
        <taxon>Gammaproteobacteria</taxon>
        <taxon>Candidatus Competibacteraceae</taxon>
        <taxon>Plasticicumulans</taxon>
    </lineage>
</organism>
<comment type="caution">
    <text evidence="7">The sequence shown here is derived from an EMBL/GenBank/DDBJ whole genome shotgun (WGS) entry which is preliminary data.</text>
</comment>
<reference evidence="7 8" key="1">
    <citation type="submission" date="2018-05" db="EMBL/GenBank/DDBJ databases">
        <title>Genomic Encyclopedia of Type Strains, Phase IV (KMG-IV): sequencing the most valuable type-strain genomes for metagenomic binning, comparative biology and taxonomic classification.</title>
        <authorList>
            <person name="Goeker M."/>
        </authorList>
    </citation>
    <scope>NUCLEOTIDE SEQUENCE [LARGE SCALE GENOMIC DNA]</scope>
    <source>
        <strain evidence="7 8">DSM 23606</strain>
    </source>
</reference>